<dbReference type="AlphaFoldDB" id="A0A5B7DQC3"/>
<sequence>MLLCHQKKNLEVNSKKRQHCLPQPGDFSVLTVWLCCICADTSPQYSPGTTPNTLPGTAACESLSCTTHSSLRVGFCTGLYGSFLALQEGGRTVARSLRKHQLSLFPCRACSGIFCCTTRLGTLTLTRGWRSHARRCQYKRHPKTLP</sequence>
<organism evidence="1 2">
    <name type="scientific">Portunus trituberculatus</name>
    <name type="common">Swimming crab</name>
    <name type="synonym">Neptunus trituberculatus</name>
    <dbReference type="NCBI Taxonomy" id="210409"/>
    <lineage>
        <taxon>Eukaryota</taxon>
        <taxon>Metazoa</taxon>
        <taxon>Ecdysozoa</taxon>
        <taxon>Arthropoda</taxon>
        <taxon>Crustacea</taxon>
        <taxon>Multicrustacea</taxon>
        <taxon>Malacostraca</taxon>
        <taxon>Eumalacostraca</taxon>
        <taxon>Eucarida</taxon>
        <taxon>Decapoda</taxon>
        <taxon>Pleocyemata</taxon>
        <taxon>Brachyura</taxon>
        <taxon>Eubrachyura</taxon>
        <taxon>Portunoidea</taxon>
        <taxon>Portunidae</taxon>
        <taxon>Portuninae</taxon>
        <taxon>Portunus</taxon>
    </lineage>
</organism>
<dbReference type="Proteomes" id="UP000324222">
    <property type="component" value="Unassembled WGS sequence"/>
</dbReference>
<comment type="caution">
    <text evidence="1">The sequence shown here is derived from an EMBL/GenBank/DDBJ whole genome shotgun (WGS) entry which is preliminary data.</text>
</comment>
<protein>
    <submittedName>
        <fullName evidence="1">Uncharacterized protein</fullName>
    </submittedName>
</protein>
<evidence type="ECO:0000313" key="2">
    <source>
        <dbReference type="Proteomes" id="UP000324222"/>
    </source>
</evidence>
<evidence type="ECO:0000313" key="1">
    <source>
        <dbReference type="EMBL" id="MPC23299.1"/>
    </source>
</evidence>
<proteinExistence type="predicted"/>
<name>A0A5B7DQC3_PORTR</name>
<accession>A0A5B7DQC3</accession>
<keyword evidence="2" id="KW-1185">Reference proteome</keyword>
<gene>
    <name evidence="1" type="ORF">E2C01_016343</name>
</gene>
<reference evidence="1 2" key="1">
    <citation type="submission" date="2019-05" db="EMBL/GenBank/DDBJ databases">
        <title>Another draft genome of Portunus trituberculatus and its Hox gene families provides insights of decapod evolution.</title>
        <authorList>
            <person name="Jeong J.-H."/>
            <person name="Song I."/>
            <person name="Kim S."/>
            <person name="Choi T."/>
            <person name="Kim D."/>
            <person name="Ryu S."/>
            <person name="Kim W."/>
        </authorList>
    </citation>
    <scope>NUCLEOTIDE SEQUENCE [LARGE SCALE GENOMIC DNA]</scope>
    <source>
        <tissue evidence="1">Muscle</tissue>
    </source>
</reference>
<dbReference type="EMBL" id="VSRR010001189">
    <property type="protein sequence ID" value="MPC23299.1"/>
    <property type="molecule type" value="Genomic_DNA"/>
</dbReference>